<dbReference type="InterPro" id="IPR030459">
    <property type="entry name" value="Glyco_hydro_31_CS"/>
</dbReference>
<evidence type="ECO:0000256" key="2">
    <source>
        <dbReference type="ARBA" id="ARBA00007806"/>
    </source>
</evidence>
<feature type="domain" description="Glycosyl hydrolase family 31 C-terminal" evidence="13">
    <location>
        <begin position="649"/>
        <end position="738"/>
    </location>
</feature>
<dbReference type="SUPFAM" id="SSF74650">
    <property type="entry name" value="Galactose mutarotase-like"/>
    <property type="match status" value="1"/>
</dbReference>
<protein>
    <recommendedName>
        <fullName evidence="3">alpha-glucosidase</fullName>
        <ecNumber evidence="3">3.2.1.20</ecNumber>
    </recommendedName>
    <alternativeName>
        <fullName evidence="8">Maltase</fullName>
    </alternativeName>
</protein>
<dbReference type="FunFam" id="3.20.20.80:FF:000016">
    <property type="entry name" value="Maltase-glucoamylase, intestinal"/>
    <property type="match status" value="1"/>
</dbReference>
<dbReference type="GO" id="GO:0030246">
    <property type="term" value="F:carbohydrate binding"/>
    <property type="evidence" value="ECO:0007669"/>
    <property type="project" value="InterPro"/>
</dbReference>
<dbReference type="InterPro" id="IPR030458">
    <property type="entry name" value="Glyco_hydro_31_AS"/>
</dbReference>
<dbReference type="Gene3D" id="2.60.40.1180">
    <property type="entry name" value="Golgi alpha-mannosidase II"/>
    <property type="match status" value="2"/>
</dbReference>
<dbReference type="CDD" id="cd06602">
    <property type="entry name" value="GH31_MGAM_SI_GAA"/>
    <property type="match status" value="1"/>
</dbReference>
<dbReference type="InterPro" id="IPR048395">
    <property type="entry name" value="Glyco_hydro_31_C"/>
</dbReference>
<evidence type="ECO:0000259" key="11">
    <source>
        <dbReference type="Pfam" id="PF01055"/>
    </source>
</evidence>
<dbReference type="SUPFAM" id="SSF51445">
    <property type="entry name" value="(Trans)glycosidases"/>
    <property type="match status" value="1"/>
</dbReference>
<accession>A0AAQ3KWY0</accession>
<dbReference type="EC" id="3.2.1.20" evidence="3"/>
<dbReference type="Pfam" id="PF01055">
    <property type="entry name" value="Glyco_hydro_31_2nd"/>
    <property type="match status" value="1"/>
</dbReference>
<dbReference type="PANTHER" id="PTHR22762">
    <property type="entry name" value="ALPHA-GLUCOSIDASE"/>
    <property type="match status" value="1"/>
</dbReference>
<keyword evidence="7 9" id="KW-0326">Glycosidase</keyword>
<sequence length="883" mass="97156">MRDFFLFLFLLHLCLFSGSCSAAGVQDVTGNGYNLGSVNVDPSGKTLTANLKLIQATSAYGPDIPNLTVFASFDTDDRLRVRITDADNQRWEIPQNVISRESKASTRAALIGGGRSLLRADHVFSSPDSDLVLTLHDTSPFTFTVARRSTGDVLFDTYPALVFKDMYLELTSSLPGDRASLYGLGEHTKRSFKLSPNDMFTMWNADIPSGNPNVNLYGSHPFYMDVRSSSPNATSAPGSTHGVLLLNSNGMDVFYGGSSITYKVIGGVLDFYFFAGPSPLKVMDQYTELIGRPAAMPYWSFGFHQCKYGYKSVAHLENVVAGYANASLPLEVMWTDIDYMDKYKDFTLDPVNFPVDRMNQFVDSLHKNGQKYVVILDPGISTNESYGTYQRGMKQDIFVKRGGSNYLGNVWPGPVYFPDFMNPKTAQFWADEIDIFRKNMLPVDGLWIDMNEVANFWTSSPMNSLDQPPYNINNYGNRQPIYSRTIPASATHYGNISEYNAHNLHGLLQSIATHDGLIASTGKRPFLLTRSTFVGSGKYAAHWSGDNYAQWNDLGYSIPSILNSGLFGIPMAGADICGFIGNTNEELCRRWIQLGAFYPFSRDHSDIRSGPQELYVWDSVARSAKKVLGLRYRLLPYFYTLMYEAHLKGSPIARPLFFSFPEDINTYGISTQFMVGPGVMVSPVLTSNADAVDAYFPKGKWFNLFDYSQSVASESGGYVNLATPYDSINVHVAGGNILAMQGEALTTEAAQQTPFEILVVVDEGGNASGEVFLDDGETVEMGGEGSDQWSLVSFSSGTEEKGLKVKAQVVNGAYALKLSLPIEKVVILGMELKGTSKVTGVSVDSQGKITNLDVSVGNNSVVEIKGLPQLMGEEFEIKLEIDG</sequence>
<evidence type="ECO:0000259" key="13">
    <source>
        <dbReference type="Pfam" id="PF21365"/>
    </source>
</evidence>
<comment type="similarity">
    <text evidence="2 9">Belongs to the glycosyl hydrolase 31 family.</text>
</comment>
<feature type="chain" id="PRO_5042868578" description="alpha-glucosidase" evidence="10">
    <location>
        <begin position="23"/>
        <end position="883"/>
    </location>
</feature>
<dbReference type="EMBL" id="CP136897">
    <property type="protein sequence ID" value="WOL16219.1"/>
    <property type="molecule type" value="Genomic_DNA"/>
</dbReference>
<organism evidence="14 15">
    <name type="scientific">Canna indica</name>
    <name type="common">Indian-shot</name>
    <dbReference type="NCBI Taxonomy" id="4628"/>
    <lineage>
        <taxon>Eukaryota</taxon>
        <taxon>Viridiplantae</taxon>
        <taxon>Streptophyta</taxon>
        <taxon>Embryophyta</taxon>
        <taxon>Tracheophyta</taxon>
        <taxon>Spermatophyta</taxon>
        <taxon>Magnoliopsida</taxon>
        <taxon>Liliopsida</taxon>
        <taxon>Zingiberales</taxon>
        <taxon>Cannaceae</taxon>
        <taxon>Canna</taxon>
    </lineage>
</organism>
<evidence type="ECO:0000256" key="4">
    <source>
        <dbReference type="ARBA" id="ARBA00022729"/>
    </source>
</evidence>
<reference evidence="14 15" key="1">
    <citation type="submission" date="2023-10" db="EMBL/GenBank/DDBJ databases">
        <title>Chromosome-scale genome assembly provides insights into flower coloration mechanisms of Canna indica.</title>
        <authorList>
            <person name="Li C."/>
        </authorList>
    </citation>
    <scope>NUCLEOTIDE SEQUENCE [LARGE SCALE GENOMIC DNA]</scope>
    <source>
        <tissue evidence="14">Flower</tissue>
    </source>
</reference>
<dbReference type="Gene3D" id="2.60.40.1760">
    <property type="entry name" value="glycosyl hydrolase (family 31)"/>
    <property type="match status" value="1"/>
</dbReference>
<dbReference type="Proteomes" id="UP001327560">
    <property type="component" value="Chromosome 8"/>
</dbReference>
<dbReference type="InterPro" id="IPR025887">
    <property type="entry name" value="Glyco_hydro_31_N_dom"/>
</dbReference>
<dbReference type="PROSITE" id="PS00129">
    <property type="entry name" value="GLYCOSYL_HYDROL_F31_1"/>
    <property type="match status" value="1"/>
</dbReference>
<evidence type="ECO:0000313" key="15">
    <source>
        <dbReference type="Proteomes" id="UP001327560"/>
    </source>
</evidence>
<keyword evidence="4 10" id="KW-0732">Signal</keyword>
<dbReference type="InterPro" id="IPR017853">
    <property type="entry name" value="GH"/>
</dbReference>
<evidence type="ECO:0000256" key="9">
    <source>
        <dbReference type="RuleBase" id="RU361185"/>
    </source>
</evidence>
<dbReference type="AlphaFoldDB" id="A0AAQ3KWY0"/>
<dbReference type="Pfam" id="PF13802">
    <property type="entry name" value="Gal_mutarotas_2"/>
    <property type="match status" value="1"/>
</dbReference>
<feature type="domain" description="Glycoside hydrolase family 31 TIM barrel" evidence="11">
    <location>
        <begin position="293"/>
        <end position="641"/>
    </location>
</feature>
<dbReference type="Gene3D" id="3.20.20.80">
    <property type="entry name" value="Glycosidases"/>
    <property type="match status" value="1"/>
</dbReference>
<evidence type="ECO:0000256" key="1">
    <source>
        <dbReference type="ARBA" id="ARBA00001657"/>
    </source>
</evidence>
<comment type="catalytic activity">
    <reaction evidence="1">
        <text>Hydrolysis of terminal, non-reducing (1-&gt;4)-linked alpha-D-glucose residues with release of alpha-D-glucose.</text>
        <dbReference type="EC" id="3.2.1.20"/>
    </reaction>
</comment>
<evidence type="ECO:0000313" key="14">
    <source>
        <dbReference type="EMBL" id="WOL16219.1"/>
    </source>
</evidence>
<proteinExistence type="inferred from homology"/>
<evidence type="ECO:0000256" key="7">
    <source>
        <dbReference type="ARBA" id="ARBA00023295"/>
    </source>
</evidence>
<dbReference type="GO" id="GO:0090599">
    <property type="term" value="F:alpha-glucosidase activity"/>
    <property type="evidence" value="ECO:0007669"/>
    <property type="project" value="UniProtKB-ARBA"/>
</dbReference>
<dbReference type="CDD" id="cd14752">
    <property type="entry name" value="GH31_N"/>
    <property type="match status" value="1"/>
</dbReference>
<name>A0AAQ3KWY0_9LILI</name>
<feature type="domain" description="Glycoside hydrolase family 31 N-terminal" evidence="12">
    <location>
        <begin position="122"/>
        <end position="248"/>
    </location>
</feature>
<dbReference type="FunFam" id="2.60.40.1180:FF:000044">
    <property type="entry name" value="Alpha-glucosidase 1"/>
    <property type="match status" value="1"/>
</dbReference>
<keyword evidence="5 9" id="KW-0378">Hydrolase</keyword>
<evidence type="ECO:0000256" key="6">
    <source>
        <dbReference type="ARBA" id="ARBA00023180"/>
    </source>
</evidence>
<dbReference type="PROSITE" id="PS51257">
    <property type="entry name" value="PROKAR_LIPOPROTEIN"/>
    <property type="match status" value="1"/>
</dbReference>
<dbReference type="InterPro" id="IPR011013">
    <property type="entry name" value="Gal_mutarotase_sf_dom"/>
</dbReference>
<dbReference type="PROSITE" id="PS00707">
    <property type="entry name" value="GLYCOSYL_HYDROL_F31_2"/>
    <property type="match status" value="1"/>
</dbReference>
<evidence type="ECO:0000259" key="12">
    <source>
        <dbReference type="Pfam" id="PF13802"/>
    </source>
</evidence>
<evidence type="ECO:0000256" key="3">
    <source>
        <dbReference type="ARBA" id="ARBA00012741"/>
    </source>
</evidence>
<gene>
    <name evidence="14" type="ORF">Cni_G25001</name>
</gene>
<dbReference type="Pfam" id="PF21365">
    <property type="entry name" value="Glyco_hydro_31_3rd"/>
    <property type="match status" value="1"/>
</dbReference>
<evidence type="ECO:0000256" key="5">
    <source>
        <dbReference type="ARBA" id="ARBA00022801"/>
    </source>
</evidence>
<dbReference type="GO" id="GO:0005975">
    <property type="term" value="P:carbohydrate metabolic process"/>
    <property type="evidence" value="ECO:0007669"/>
    <property type="project" value="InterPro"/>
</dbReference>
<dbReference type="InterPro" id="IPR000322">
    <property type="entry name" value="Glyco_hydro_31_TIM"/>
</dbReference>
<keyword evidence="6" id="KW-0325">Glycoprotein</keyword>
<dbReference type="SUPFAM" id="SSF51011">
    <property type="entry name" value="Glycosyl hydrolase domain"/>
    <property type="match status" value="1"/>
</dbReference>
<evidence type="ECO:0000256" key="10">
    <source>
        <dbReference type="SAM" id="SignalP"/>
    </source>
</evidence>
<evidence type="ECO:0000256" key="8">
    <source>
        <dbReference type="ARBA" id="ARBA00041343"/>
    </source>
</evidence>
<dbReference type="InterPro" id="IPR013780">
    <property type="entry name" value="Glyco_hydro_b"/>
</dbReference>
<feature type="signal peptide" evidence="10">
    <location>
        <begin position="1"/>
        <end position="22"/>
    </location>
</feature>
<keyword evidence="15" id="KW-1185">Reference proteome</keyword>
<dbReference type="PANTHER" id="PTHR22762:SF133">
    <property type="entry name" value="P-TYPE DOMAIN-CONTAINING PROTEIN"/>
    <property type="match status" value="1"/>
</dbReference>